<dbReference type="Gene3D" id="1.10.530.10">
    <property type="match status" value="1"/>
</dbReference>
<dbReference type="Pfam" id="PF01464">
    <property type="entry name" value="SLT"/>
    <property type="match status" value="1"/>
</dbReference>
<keyword evidence="2 3" id="KW-0732">Signal</keyword>
<evidence type="ECO:0000256" key="2">
    <source>
        <dbReference type="ARBA" id="ARBA00022729"/>
    </source>
</evidence>
<evidence type="ECO:0000259" key="4">
    <source>
        <dbReference type="Pfam" id="PF01464"/>
    </source>
</evidence>
<gene>
    <name evidence="6" type="ORF">DFR34_12546</name>
</gene>
<evidence type="ECO:0000313" key="6">
    <source>
        <dbReference type="EMBL" id="PXX75809.1"/>
    </source>
</evidence>
<keyword evidence="7" id="KW-1185">Reference proteome</keyword>
<evidence type="ECO:0000259" key="5">
    <source>
        <dbReference type="Pfam" id="PF14718"/>
    </source>
</evidence>
<sequence length="616" mass="68168">MKKLLYLACLASLPAWAALDADLVAARNGGPALFAAQDSAQGTVLESYPRYWALSRNLDAAGSGEVQAFLQRYADSALAEKLRLDWAKRLARSEAWAEFAQEYAKLPAVARDDDVQCSDTLLRLKQGDGEALAQARQRWLTQRTATPGCAALFDQLSGRLSEADIWRRVRLMLAAGNVNSARAISQATGQPLSAAQVTSPGVGDLSTQAGRESALFAIVRQAKNDPQGAGQLLASLEGRLPKTDAGYGWGQVGMAAAKRQDGWGALSAYAKADKRQLSDEQWEWWARAALRVGHWETVAQVTEDMPEALRNQPAWTYWQGRALKQRGKTQDANQRFTRISQLNSFYGLLARDELGTSVGETPARYTPSEQEIASMRQNPSLARALALFDIAQRFARPEFREDAKREWRFAMRNQPDESLLAAAEIGRQAGFYDMAIYSADRTVNLHDFTLRYLSPYRDATQRYARQLNLDEAWVYGLIRQESRFVHIARSGVGASGLMQLMPATAKWVANKMGLGSFSVNDVSTNIQLGTWYLRHVFDGLDDNAVLATAAYNAGPGRARAWQSGDTLEGAIYAETIPFTETRDYVQKVMANAVHYSGHLGSARLRLKDRMGWIPGR</sequence>
<dbReference type="PANTHER" id="PTHR37423:SF5">
    <property type="entry name" value="SOLUBLE LYTIC MUREIN TRANSGLYCOSYLASE"/>
    <property type="match status" value="1"/>
</dbReference>
<dbReference type="RefSeq" id="WP_146215159.1">
    <property type="nucleotide sequence ID" value="NZ_QJKI01000025.1"/>
</dbReference>
<accession>A0A318KFJ9</accession>
<protein>
    <submittedName>
        <fullName evidence="6">Soluble lytic murein transglycosylase</fullName>
    </submittedName>
</protein>
<reference evidence="6 7" key="1">
    <citation type="submission" date="2018-05" db="EMBL/GenBank/DDBJ databases">
        <title>Genomic Encyclopedia of Type Strains, Phase IV (KMG-IV): sequencing the most valuable type-strain genomes for metagenomic binning, comparative biology and taxonomic classification.</title>
        <authorList>
            <person name="Goeker M."/>
        </authorList>
    </citation>
    <scope>NUCLEOTIDE SEQUENCE [LARGE SCALE GENOMIC DNA]</scope>
    <source>
        <strain evidence="6 7">DSM 29661</strain>
    </source>
</reference>
<dbReference type="CDD" id="cd13401">
    <property type="entry name" value="Slt70-like"/>
    <property type="match status" value="1"/>
</dbReference>
<evidence type="ECO:0000256" key="3">
    <source>
        <dbReference type="SAM" id="SignalP"/>
    </source>
</evidence>
<dbReference type="GO" id="GO:0042597">
    <property type="term" value="C:periplasmic space"/>
    <property type="evidence" value="ECO:0007669"/>
    <property type="project" value="InterPro"/>
</dbReference>
<evidence type="ECO:0000256" key="1">
    <source>
        <dbReference type="ARBA" id="ARBA00007734"/>
    </source>
</evidence>
<organism evidence="6 7">
    <name type="scientific">Rivihabitans pingtungensis</name>
    <dbReference type="NCBI Taxonomy" id="1054498"/>
    <lineage>
        <taxon>Bacteria</taxon>
        <taxon>Pseudomonadati</taxon>
        <taxon>Pseudomonadota</taxon>
        <taxon>Betaproteobacteria</taxon>
        <taxon>Neisseriales</taxon>
        <taxon>Aquaspirillaceae</taxon>
        <taxon>Rivihabitans</taxon>
    </lineage>
</organism>
<name>A0A318KFJ9_9NEIS</name>
<feature type="domain" description="Lytic transglycosylase superhelical linker" evidence="5">
    <location>
        <begin position="377"/>
        <end position="436"/>
    </location>
</feature>
<feature type="domain" description="Transglycosylase SLT" evidence="4">
    <location>
        <begin position="461"/>
        <end position="564"/>
    </location>
</feature>
<dbReference type="AlphaFoldDB" id="A0A318KFJ9"/>
<proteinExistence type="inferred from homology"/>
<dbReference type="InterPro" id="IPR037061">
    <property type="entry name" value="Lytic_TGlycoase_superhlx_L_sf"/>
</dbReference>
<dbReference type="SUPFAM" id="SSF53955">
    <property type="entry name" value="Lysozyme-like"/>
    <property type="match status" value="1"/>
</dbReference>
<dbReference type="Proteomes" id="UP000247555">
    <property type="component" value="Unassembled WGS sequence"/>
</dbReference>
<dbReference type="GO" id="GO:0004553">
    <property type="term" value="F:hydrolase activity, hydrolyzing O-glycosyl compounds"/>
    <property type="evidence" value="ECO:0007669"/>
    <property type="project" value="InterPro"/>
</dbReference>
<dbReference type="Gene3D" id="1.10.1240.20">
    <property type="entry name" value="Lytic transglycosylase, superhelical linker domain"/>
    <property type="match status" value="1"/>
</dbReference>
<feature type="chain" id="PRO_5016239006" evidence="3">
    <location>
        <begin position="18"/>
        <end position="616"/>
    </location>
</feature>
<feature type="signal peptide" evidence="3">
    <location>
        <begin position="1"/>
        <end position="17"/>
    </location>
</feature>
<dbReference type="PANTHER" id="PTHR37423">
    <property type="entry name" value="SOLUBLE LYTIC MUREIN TRANSGLYCOSYLASE-RELATED"/>
    <property type="match status" value="1"/>
</dbReference>
<dbReference type="InterPro" id="IPR012289">
    <property type="entry name" value="Lytic_TGlycosylase_superhlx_L"/>
</dbReference>
<dbReference type="EMBL" id="QJKI01000025">
    <property type="protein sequence ID" value="PXX75809.1"/>
    <property type="molecule type" value="Genomic_DNA"/>
</dbReference>
<dbReference type="Pfam" id="PF14718">
    <property type="entry name" value="SLT_L"/>
    <property type="match status" value="1"/>
</dbReference>
<dbReference type="InterPro" id="IPR008939">
    <property type="entry name" value="Lytic_TGlycosylase_superhlx_U"/>
</dbReference>
<evidence type="ECO:0000313" key="7">
    <source>
        <dbReference type="Proteomes" id="UP000247555"/>
    </source>
</evidence>
<comment type="caution">
    <text evidence="6">The sequence shown here is derived from an EMBL/GenBank/DDBJ whole genome shotgun (WGS) entry which is preliminary data.</text>
</comment>
<dbReference type="SUPFAM" id="SSF48435">
    <property type="entry name" value="Bacterial muramidases"/>
    <property type="match status" value="1"/>
</dbReference>
<dbReference type="InterPro" id="IPR008258">
    <property type="entry name" value="Transglycosylase_SLT_dom_1"/>
</dbReference>
<comment type="similarity">
    <text evidence="1">Belongs to the transglycosylase Slt family.</text>
</comment>
<dbReference type="OrthoDB" id="92254at2"/>
<dbReference type="InterPro" id="IPR023346">
    <property type="entry name" value="Lysozyme-like_dom_sf"/>
</dbReference>
<dbReference type="Gene3D" id="1.25.20.10">
    <property type="entry name" value="Bacterial muramidases"/>
    <property type="match status" value="1"/>
</dbReference>